<evidence type="ECO:0000313" key="3">
    <source>
        <dbReference type="Proteomes" id="UP000549134"/>
    </source>
</evidence>
<evidence type="ECO:0000313" key="2">
    <source>
        <dbReference type="EMBL" id="NWD39593.1"/>
    </source>
</evidence>
<dbReference type="RefSeq" id="WP_080520048.1">
    <property type="nucleotide sequence ID" value="NZ_CP020369.1"/>
</dbReference>
<dbReference type="Proteomes" id="UP000549134">
    <property type="component" value="Unassembled WGS sequence"/>
</dbReference>
<proteinExistence type="predicted"/>
<reference evidence="2 3" key="1">
    <citation type="submission" date="2020-04" db="EMBL/GenBank/DDBJ databases">
        <title>Molecular characterization of pseudomonads from Agaricus bisporus reveal novel blotch 2 pathogens in Western Europe.</title>
        <authorList>
            <person name="Taparia T."/>
            <person name="Krijger M."/>
            <person name="Haynes E."/>
            <person name="Elpinstone J.G."/>
            <person name="Noble R."/>
            <person name="Van Der Wolf J."/>
        </authorList>
    </citation>
    <scope>NUCLEOTIDE SEQUENCE [LARGE SCALE GENOMIC DNA]</scope>
    <source>
        <strain evidence="2 3">IPO3746</strain>
    </source>
</reference>
<organism evidence="2 3">
    <name type="scientific">Pseudomonas tolaasii</name>
    <dbReference type="NCBI Taxonomy" id="29442"/>
    <lineage>
        <taxon>Bacteria</taxon>
        <taxon>Pseudomonadati</taxon>
        <taxon>Pseudomonadota</taxon>
        <taxon>Gammaproteobacteria</taxon>
        <taxon>Pseudomonadales</taxon>
        <taxon>Pseudomonadaceae</taxon>
        <taxon>Pseudomonas</taxon>
    </lineage>
</organism>
<dbReference type="AlphaFoldDB" id="A0A7Y8ASK5"/>
<dbReference type="GeneID" id="55847270"/>
<gene>
    <name evidence="2" type="ORF">HX787_27415</name>
</gene>
<sequence length="103" mass="11300">MSKNIAHPGGPQYGSGRRNDSPNGIKLPSDFLTNAWNREIDNIGRNLSIPMIQQHVARATGFAWGLRAADLVNEDMHKAMGEAIGLAEQAALVRFERGSDERD</sequence>
<name>A0A7Y8ASK5_PSETO</name>
<accession>A0A7Y8ASK5</accession>
<dbReference type="EMBL" id="JACAQK010000027">
    <property type="protein sequence ID" value="NWD39593.1"/>
    <property type="molecule type" value="Genomic_DNA"/>
</dbReference>
<evidence type="ECO:0000256" key="1">
    <source>
        <dbReference type="SAM" id="MobiDB-lite"/>
    </source>
</evidence>
<protein>
    <submittedName>
        <fullName evidence="2">Uncharacterized protein</fullName>
    </submittedName>
</protein>
<feature type="region of interest" description="Disordered" evidence="1">
    <location>
        <begin position="1"/>
        <end position="28"/>
    </location>
</feature>
<comment type="caution">
    <text evidence="2">The sequence shown here is derived from an EMBL/GenBank/DDBJ whole genome shotgun (WGS) entry which is preliminary data.</text>
</comment>